<reference evidence="1 2" key="1">
    <citation type="submission" date="2013-01" db="EMBL/GenBank/DDBJ databases">
        <authorList>
            <person name="Harkins D.M."/>
            <person name="Durkin A.S."/>
            <person name="Brinkac L.M."/>
            <person name="Haft D.H."/>
            <person name="Selengut J.D."/>
            <person name="Sanka R."/>
            <person name="DePew J."/>
            <person name="Purushe J."/>
            <person name="Galloway R.L."/>
            <person name="Vinetz J.M."/>
            <person name="Sutton G.G."/>
            <person name="Nierman W.C."/>
            <person name="Fouts D.E."/>
        </authorList>
    </citation>
    <scope>NUCLEOTIDE SEQUENCE [LARGE SCALE GENOMIC DNA]</scope>
    <source>
        <strain evidence="1 2">Sponselee CDC</strain>
    </source>
</reference>
<comment type="caution">
    <text evidence="1">The sequence shown here is derived from an EMBL/GenBank/DDBJ whole genome shotgun (WGS) entry which is preliminary data.</text>
</comment>
<evidence type="ECO:0000313" key="2">
    <source>
        <dbReference type="Proteomes" id="UP000011873"/>
    </source>
</evidence>
<dbReference type="PATRIC" id="fig|1218567.3.peg.3179"/>
<evidence type="ECO:0000313" key="1">
    <source>
        <dbReference type="EMBL" id="EMJ79784.1"/>
    </source>
</evidence>
<dbReference type="EMBL" id="ANMU01000121">
    <property type="protein sequence ID" value="EMJ79784.1"/>
    <property type="molecule type" value="Genomic_DNA"/>
</dbReference>
<name>M6BJP1_LEPBO</name>
<proteinExistence type="predicted"/>
<dbReference type="AlphaFoldDB" id="M6BJP1"/>
<protein>
    <submittedName>
        <fullName evidence="1">Uncharacterized protein</fullName>
    </submittedName>
</protein>
<dbReference type="Proteomes" id="UP000011873">
    <property type="component" value="Unassembled WGS sequence"/>
</dbReference>
<sequence length="60" mass="6748">MRSFVTGYNYDINLLLPDVISLTVLNTITKTADLTTTRPALQKEVIDTYYGFYLGVSITL</sequence>
<gene>
    <name evidence="1" type="ORF">LEP1GSC016_0868</name>
</gene>
<organism evidence="1 2">
    <name type="scientific">Leptospira borgpetersenii serovar Hardjo-bovis str. Sponselee</name>
    <dbReference type="NCBI Taxonomy" id="1303729"/>
    <lineage>
        <taxon>Bacteria</taxon>
        <taxon>Pseudomonadati</taxon>
        <taxon>Spirochaetota</taxon>
        <taxon>Spirochaetia</taxon>
        <taxon>Leptospirales</taxon>
        <taxon>Leptospiraceae</taxon>
        <taxon>Leptospira</taxon>
    </lineage>
</organism>
<accession>M6BJP1</accession>